<dbReference type="InterPro" id="IPR036390">
    <property type="entry name" value="WH_DNA-bd_sf"/>
</dbReference>
<comment type="similarity">
    <text evidence="1">Belongs to the LysR transcriptional regulatory family.</text>
</comment>
<dbReference type="PROSITE" id="PS50931">
    <property type="entry name" value="HTH_LYSR"/>
    <property type="match status" value="1"/>
</dbReference>
<keyword evidence="4" id="KW-0804">Transcription</keyword>
<proteinExistence type="inferred from homology"/>
<evidence type="ECO:0000259" key="5">
    <source>
        <dbReference type="PROSITE" id="PS50931"/>
    </source>
</evidence>
<protein>
    <recommendedName>
        <fullName evidence="5">HTH lysR-type domain-containing protein</fullName>
    </recommendedName>
</protein>
<dbReference type="EMBL" id="BAUJ01000026">
    <property type="protein sequence ID" value="GAD89743.1"/>
    <property type="molecule type" value="Genomic_DNA"/>
</dbReference>
<dbReference type="Proteomes" id="UP000017800">
    <property type="component" value="Unassembled WGS sequence"/>
</dbReference>
<dbReference type="AlphaFoldDB" id="V5FDL8"/>
<dbReference type="InterPro" id="IPR036388">
    <property type="entry name" value="WH-like_DNA-bd_sf"/>
</dbReference>
<dbReference type="Gene3D" id="1.10.10.10">
    <property type="entry name" value="Winged helix-like DNA-binding domain superfamily/Winged helix DNA-binding domain"/>
    <property type="match status" value="1"/>
</dbReference>
<keyword evidence="3" id="KW-0238">DNA-binding</keyword>
<dbReference type="GO" id="GO:0003700">
    <property type="term" value="F:DNA-binding transcription factor activity"/>
    <property type="evidence" value="ECO:0007669"/>
    <property type="project" value="InterPro"/>
</dbReference>
<dbReference type="SUPFAM" id="SSF46785">
    <property type="entry name" value="Winged helix' DNA-binding domain"/>
    <property type="match status" value="1"/>
</dbReference>
<dbReference type="eggNOG" id="ENOG5030A8H">
    <property type="taxonomic scope" value="Bacteria"/>
</dbReference>
<dbReference type="InterPro" id="IPR000847">
    <property type="entry name" value="LysR_HTH_N"/>
</dbReference>
<dbReference type="RefSeq" id="WP_023404106.1">
    <property type="nucleotide sequence ID" value="NZ_BAUJ01000026.1"/>
</dbReference>
<dbReference type="OrthoDB" id="196624at2"/>
<dbReference type="GO" id="GO:0000976">
    <property type="term" value="F:transcription cis-regulatory region binding"/>
    <property type="evidence" value="ECO:0007669"/>
    <property type="project" value="TreeGrafter"/>
</dbReference>
<sequence>MLKELVLFKYVYEGDNFRDIAKKANTSISSLSRAITNLEQDCGKKLFIKNGIALTPTSEGKFLYSKITASLNSVVFEYEMFRTSIPQITLLKPIQVNSTFFVRLLHDEALKCEELSFKELNNYPTREKAYSDLLIGEIDLFIDKKPLIDRRYQCHKIQTDDLVFLRSKQFHGDIIESEPKNIIKLKWLDDYSDKFTSNPGTNEYLIDSLISFYDIIENSKYTGIVSEQTASTLSHEVYSFSGVIGKMDLYLIVANRNVVNKPVLKEIIKKIQESKLTLR</sequence>
<evidence type="ECO:0000313" key="7">
    <source>
        <dbReference type="Proteomes" id="UP000017800"/>
    </source>
</evidence>
<evidence type="ECO:0000313" key="6">
    <source>
        <dbReference type="EMBL" id="GAD89743.1"/>
    </source>
</evidence>
<dbReference type="PANTHER" id="PTHR30126">
    <property type="entry name" value="HTH-TYPE TRANSCRIPTIONAL REGULATOR"/>
    <property type="match status" value="1"/>
</dbReference>
<organism evidence="6 7">
    <name type="scientific">Vibrio halioticoli NBRC 102217</name>
    <dbReference type="NCBI Taxonomy" id="1219072"/>
    <lineage>
        <taxon>Bacteria</taxon>
        <taxon>Pseudomonadati</taxon>
        <taxon>Pseudomonadota</taxon>
        <taxon>Gammaproteobacteria</taxon>
        <taxon>Vibrionales</taxon>
        <taxon>Vibrionaceae</taxon>
        <taxon>Vibrio</taxon>
    </lineage>
</organism>
<dbReference type="PANTHER" id="PTHR30126:SF40">
    <property type="entry name" value="HTH-TYPE TRANSCRIPTIONAL REGULATOR GLTR"/>
    <property type="match status" value="1"/>
</dbReference>
<reference evidence="6 7" key="1">
    <citation type="submission" date="2013-10" db="EMBL/GenBank/DDBJ databases">
        <authorList>
            <person name="Ichikawa N."/>
            <person name="Kimura A."/>
            <person name="Ohji S."/>
            <person name="Hosoyama A."/>
            <person name="Fujita N."/>
        </authorList>
    </citation>
    <scope>NUCLEOTIDE SEQUENCE [LARGE SCALE GENOMIC DNA]</scope>
    <source>
        <strain evidence="6 7">NBRC 102217</strain>
    </source>
</reference>
<name>V5FDL8_9VIBR</name>
<dbReference type="Pfam" id="PF00126">
    <property type="entry name" value="HTH_1"/>
    <property type="match status" value="1"/>
</dbReference>
<feature type="domain" description="HTH lysR-type" evidence="5">
    <location>
        <begin position="1"/>
        <end position="57"/>
    </location>
</feature>
<evidence type="ECO:0000256" key="1">
    <source>
        <dbReference type="ARBA" id="ARBA00009437"/>
    </source>
</evidence>
<evidence type="ECO:0000256" key="4">
    <source>
        <dbReference type="ARBA" id="ARBA00023163"/>
    </source>
</evidence>
<comment type="caution">
    <text evidence="6">The sequence shown here is derived from an EMBL/GenBank/DDBJ whole genome shotgun (WGS) entry which is preliminary data.</text>
</comment>
<keyword evidence="2" id="KW-0805">Transcription regulation</keyword>
<accession>V5FDL8</accession>
<evidence type="ECO:0000256" key="3">
    <source>
        <dbReference type="ARBA" id="ARBA00023125"/>
    </source>
</evidence>
<keyword evidence="7" id="KW-1185">Reference proteome</keyword>
<gene>
    <name evidence="6" type="ORF">VHA01S_026_00490</name>
</gene>
<reference evidence="6 7" key="2">
    <citation type="submission" date="2013-11" db="EMBL/GenBank/DDBJ databases">
        <title>Whole genome shotgun sequence of Vibrio halioticoli NBRC 102217.</title>
        <authorList>
            <person name="Isaki S."/>
            <person name="Kimura A."/>
            <person name="Ohji S."/>
            <person name="Hosoyama A."/>
            <person name="Fujita N."/>
            <person name="Hashimoto M."/>
            <person name="Hosoyama Y."/>
            <person name="Yamazoe A."/>
        </authorList>
    </citation>
    <scope>NUCLEOTIDE SEQUENCE [LARGE SCALE GENOMIC DNA]</scope>
    <source>
        <strain evidence="6 7">NBRC 102217</strain>
    </source>
</reference>
<evidence type="ECO:0000256" key="2">
    <source>
        <dbReference type="ARBA" id="ARBA00023015"/>
    </source>
</evidence>